<feature type="transmembrane region" description="Helical" evidence="1">
    <location>
        <begin position="43"/>
        <end position="61"/>
    </location>
</feature>
<name>A0A1G9ULJ3_9BACT</name>
<evidence type="ECO:0000313" key="2">
    <source>
        <dbReference type="EMBL" id="SDM60761.1"/>
    </source>
</evidence>
<keyword evidence="1" id="KW-0472">Membrane</keyword>
<protein>
    <submittedName>
        <fullName evidence="2">Uncharacterized protein</fullName>
    </submittedName>
</protein>
<feature type="transmembrane region" description="Helical" evidence="1">
    <location>
        <begin position="107"/>
        <end position="127"/>
    </location>
</feature>
<keyword evidence="3" id="KW-1185">Reference proteome</keyword>
<feature type="transmembrane region" description="Helical" evidence="1">
    <location>
        <begin position="7"/>
        <end position="23"/>
    </location>
</feature>
<dbReference type="EMBL" id="FNGS01000007">
    <property type="protein sequence ID" value="SDM60761.1"/>
    <property type="molecule type" value="Genomic_DNA"/>
</dbReference>
<dbReference type="OrthoDB" id="955314at2"/>
<gene>
    <name evidence="2" type="ORF">SAMN04488090_3867</name>
</gene>
<proteinExistence type="predicted"/>
<keyword evidence="1" id="KW-1133">Transmembrane helix</keyword>
<dbReference type="AlphaFoldDB" id="A0A1G9ULJ3"/>
<reference evidence="2 3" key="1">
    <citation type="submission" date="2016-10" db="EMBL/GenBank/DDBJ databases">
        <authorList>
            <person name="de Groot N.N."/>
        </authorList>
    </citation>
    <scope>NUCLEOTIDE SEQUENCE [LARGE SCALE GENOMIC DNA]</scope>
    <source>
        <strain evidence="2 3">DSM 21668</strain>
    </source>
</reference>
<dbReference type="Proteomes" id="UP000198901">
    <property type="component" value="Unassembled WGS sequence"/>
</dbReference>
<sequence>MRFRSHYLLYLVLSVTDAWLLSHPNLVGRVGIWLYKYTYIKTFPRALFFVLLAVGIGLIISETVKRFLPVRTAVLVLALMLVISAMIFLNVFIQFSSGTYQYTGKGFIWGAHLLPVILILIFAQSLYEVFRTGKLD</sequence>
<feature type="transmembrane region" description="Helical" evidence="1">
    <location>
        <begin position="73"/>
        <end position="95"/>
    </location>
</feature>
<evidence type="ECO:0000313" key="3">
    <source>
        <dbReference type="Proteomes" id="UP000198901"/>
    </source>
</evidence>
<evidence type="ECO:0000256" key="1">
    <source>
        <dbReference type="SAM" id="Phobius"/>
    </source>
</evidence>
<accession>A0A1G9ULJ3</accession>
<keyword evidence="1" id="KW-0812">Transmembrane</keyword>
<dbReference type="RefSeq" id="WP_143011160.1">
    <property type="nucleotide sequence ID" value="NZ_FNGS01000007.1"/>
</dbReference>
<dbReference type="STRING" id="563176.SAMN04488090_3867"/>
<organism evidence="2 3">
    <name type="scientific">Siphonobacter aquaeclarae</name>
    <dbReference type="NCBI Taxonomy" id="563176"/>
    <lineage>
        <taxon>Bacteria</taxon>
        <taxon>Pseudomonadati</taxon>
        <taxon>Bacteroidota</taxon>
        <taxon>Cytophagia</taxon>
        <taxon>Cytophagales</taxon>
        <taxon>Cytophagaceae</taxon>
        <taxon>Siphonobacter</taxon>
    </lineage>
</organism>